<dbReference type="EMBL" id="LCRB01000002">
    <property type="protein sequence ID" value="KKW27005.1"/>
    <property type="molecule type" value="Genomic_DNA"/>
</dbReference>
<comment type="caution">
    <text evidence="1">The sequence shown here is derived from an EMBL/GenBank/DDBJ whole genome shotgun (WGS) entry which is preliminary data.</text>
</comment>
<name>A0A0G1X845_UNCK3</name>
<organism evidence="1 2">
    <name type="scientific">candidate division Kazan bacterium GW2011_GWB1_52_7</name>
    <dbReference type="NCBI Taxonomy" id="1620414"/>
    <lineage>
        <taxon>Bacteria</taxon>
        <taxon>Bacteria division Kazan-3B-28</taxon>
    </lineage>
</organism>
<accession>A0A0G1X845</accession>
<evidence type="ECO:0000313" key="1">
    <source>
        <dbReference type="EMBL" id="KKW27005.1"/>
    </source>
</evidence>
<evidence type="ECO:0000313" key="2">
    <source>
        <dbReference type="Proteomes" id="UP000034913"/>
    </source>
</evidence>
<proteinExistence type="predicted"/>
<feature type="non-terminal residue" evidence="1">
    <location>
        <position position="83"/>
    </location>
</feature>
<reference evidence="1 2" key="1">
    <citation type="journal article" date="2015" name="Nature">
        <title>rRNA introns, odd ribosomes, and small enigmatic genomes across a large radiation of phyla.</title>
        <authorList>
            <person name="Brown C.T."/>
            <person name="Hug L.A."/>
            <person name="Thomas B.C."/>
            <person name="Sharon I."/>
            <person name="Castelle C.J."/>
            <person name="Singh A."/>
            <person name="Wilkins M.J."/>
            <person name="Williams K.H."/>
            <person name="Banfield J.F."/>
        </authorList>
    </citation>
    <scope>NUCLEOTIDE SEQUENCE [LARGE SCALE GENOMIC DNA]</scope>
</reference>
<protein>
    <submittedName>
        <fullName evidence="1">Uncharacterized protein</fullName>
    </submittedName>
</protein>
<dbReference type="AlphaFoldDB" id="A0A0G1X845"/>
<dbReference type="Proteomes" id="UP000034913">
    <property type="component" value="Unassembled WGS sequence"/>
</dbReference>
<gene>
    <name evidence="1" type="ORF">VF00_C0002G0332</name>
</gene>
<sequence>MESKNLSFLDTTEYREKLVDLALSIRRGSETAENEATVVSVFEINLFAFLSDHLGIKYYPQKEKLVNTERHITKGRIDSKYGG</sequence>